<dbReference type="VEuPathDB" id="TriTrypDB:TcIL3000_0_00880"/>
<gene>
    <name evidence="28" type="ORF">TCIL3000_0_00880</name>
</gene>
<evidence type="ECO:0000256" key="25">
    <source>
        <dbReference type="SAM" id="MobiDB-lite"/>
    </source>
</evidence>
<evidence type="ECO:0000256" key="19">
    <source>
        <dbReference type="ARBA" id="ARBA00044919"/>
    </source>
</evidence>
<dbReference type="InterPro" id="IPR020846">
    <property type="entry name" value="MFS_dom"/>
</dbReference>
<comment type="catalytic activity">
    <reaction evidence="14">
        <text>L-aspartyl-L-lysine(out) = L-aspartyl-L-lysine(in)</text>
        <dbReference type="Rhea" id="RHEA:79411"/>
        <dbReference type="ChEBI" id="CHEBI:229953"/>
    </reaction>
</comment>
<comment type="catalytic activity">
    <reaction evidence="16">
        <text>L-lysyl-L-lysine(out) = L-lysyl-L-lysine(in)</text>
        <dbReference type="Rhea" id="RHEA:79403"/>
        <dbReference type="ChEBI" id="CHEBI:229956"/>
    </reaction>
</comment>
<evidence type="ECO:0000256" key="26">
    <source>
        <dbReference type="SAM" id="Phobius"/>
    </source>
</evidence>
<evidence type="ECO:0000256" key="11">
    <source>
        <dbReference type="ARBA" id="ARBA00044884"/>
    </source>
</evidence>
<evidence type="ECO:0000256" key="18">
    <source>
        <dbReference type="ARBA" id="ARBA00044912"/>
    </source>
</evidence>
<evidence type="ECO:0000256" key="7">
    <source>
        <dbReference type="ARBA" id="ARBA00023228"/>
    </source>
</evidence>
<keyword evidence="5 26" id="KW-1133">Transmembrane helix</keyword>
<dbReference type="SUPFAM" id="SSF103473">
    <property type="entry name" value="MFS general substrate transporter"/>
    <property type="match status" value="1"/>
</dbReference>
<evidence type="ECO:0000259" key="27">
    <source>
        <dbReference type="PROSITE" id="PS50850"/>
    </source>
</evidence>
<evidence type="ECO:0000256" key="15">
    <source>
        <dbReference type="ARBA" id="ARBA00044899"/>
    </source>
</evidence>
<dbReference type="InterPro" id="IPR052187">
    <property type="entry name" value="MFSD1"/>
</dbReference>
<dbReference type="PANTHER" id="PTHR23512:SF3">
    <property type="entry name" value="MAJOR FACILITATOR SUPERFAMILY DOMAIN-CONTAINING PROTEIN 1"/>
    <property type="match status" value="1"/>
</dbReference>
<keyword evidence="4 26" id="KW-0812">Transmembrane</keyword>
<evidence type="ECO:0000256" key="17">
    <source>
        <dbReference type="ARBA" id="ARBA00044903"/>
    </source>
</evidence>
<comment type="catalytic activity">
    <reaction evidence="10">
        <text>L-alpha-aminoacyl-L-arginine(out) = L-alpha-aminoacyl-L-arginine(in)</text>
        <dbReference type="Rhea" id="RHEA:79367"/>
        <dbReference type="ChEBI" id="CHEBI:229968"/>
    </reaction>
</comment>
<protein>
    <recommendedName>
        <fullName evidence="21">Lysosomal dipeptide transporter MFSD1</fullName>
    </recommendedName>
    <alternativeName>
        <fullName evidence="22">Major facilitator superfamily domain-containing protein 1</fullName>
    </alternativeName>
</protein>
<evidence type="ECO:0000256" key="8">
    <source>
        <dbReference type="ARBA" id="ARBA00044876"/>
    </source>
</evidence>
<dbReference type="InterPro" id="IPR036259">
    <property type="entry name" value="MFS_trans_sf"/>
</dbReference>
<dbReference type="InterPro" id="IPR011701">
    <property type="entry name" value="MFS"/>
</dbReference>
<feature type="transmembrane region" description="Helical" evidence="26">
    <location>
        <begin position="203"/>
        <end position="230"/>
    </location>
</feature>
<evidence type="ECO:0000256" key="10">
    <source>
        <dbReference type="ARBA" id="ARBA00044881"/>
    </source>
</evidence>
<evidence type="ECO:0000256" key="20">
    <source>
        <dbReference type="ARBA" id="ARBA00044924"/>
    </source>
</evidence>
<proteinExistence type="inferred from homology"/>
<dbReference type="EMBL" id="CAEQ01002062">
    <property type="protein sequence ID" value="CCD15806.1"/>
    <property type="molecule type" value="Genomic_DNA"/>
</dbReference>
<feature type="region of interest" description="Disordered" evidence="25">
    <location>
        <begin position="486"/>
        <end position="509"/>
    </location>
</feature>
<comment type="function">
    <text evidence="23">Lysosomal dipeptide uniporter that selectively exports lysine, arginine or histidine-containing dipeptides with a net positive charge from the lysosome lumen into the cytosol. Could play a role in a specific type of protein O-glycosylation indirectly regulating macrophages migration and tissue invasion. Also essential for liver homeostasis.</text>
</comment>
<organism evidence="28 29">
    <name type="scientific">Trypanosoma congolense (strain IL3000)</name>
    <dbReference type="NCBI Taxonomy" id="1068625"/>
    <lineage>
        <taxon>Eukaryota</taxon>
        <taxon>Discoba</taxon>
        <taxon>Euglenozoa</taxon>
        <taxon>Kinetoplastea</taxon>
        <taxon>Metakinetoplastina</taxon>
        <taxon>Trypanosomatida</taxon>
        <taxon>Trypanosomatidae</taxon>
        <taxon>Trypanosoma</taxon>
        <taxon>Nannomonas</taxon>
    </lineage>
</organism>
<evidence type="ECO:0000256" key="24">
    <source>
        <dbReference type="ARBA" id="ARBA00046376"/>
    </source>
</evidence>
<dbReference type="PANTHER" id="PTHR23512">
    <property type="entry name" value="MAJOR FACILITATOR SUPERFAMILY DOMAIN-CONTAINING PROTEIN 1"/>
    <property type="match status" value="1"/>
</dbReference>
<comment type="catalytic activity">
    <reaction evidence="15">
        <text>L-arginyl-L-alpha-amino acid(out) = L-arginyl-L-alpha-amino acid(in)</text>
        <dbReference type="Rhea" id="RHEA:79371"/>
        <dbReference type="ChEBI" id="CHEBI:84315"/>
    </reaction>
</comment>
<feature type="transmembrane region" description="Helical" evidence="26">
    <location>
        <begin position="381"/>
        <end position="401"/>
    </location>
</feature>
<keyword evidence="6 26" id="KW-0472">Membrane</keyword>
<evidence type="ECO:0000256" key="16">
    <source>
        <dbReference type="ARBA" id="ARBA00044900"/>
    </source>
</evidence>
<dbReference type="Pfam" id="PF07690">
    <property type="entry name" value="MFS_1"/>
    <property type="match status" value="1"/>
</dbReference>
<evidence type="ECO:0000256" key="23">
    <source>
        <dbReference type="ARBA" id="ARBA00045709"/>
    </source>
</evidence>
<reference evidence="28 29" key="2">
    <citation type="journal article" date="2012" name="Proc. Natl. Acad. Sci. U.S.A.">
        <title>Antigenic diversity is generated by distinct evolutionary mechanisms in African trypanosome species.</title>
        <authorList>
            <person name="Jackson A.P."/>
            <person name="Berry A."/>
            <person name="Aslett M."/>
            <person name="Allison H.C."/>
            <person name="Burton P."/>
            <person name="Vavrova-Anderson J."/>
            <person name="Brown R."/>
            <person name="Browne H."/>
            <person name="Corton N."/>
            <person name="Hauser H."/>
            <person name="Gamble J."/>
            <person name="Gilderthorp R."/>
            <person name="Marcello L."/>
            <person name="McQuillan J."/>
            <person name="Otto T.D."/>
            <person name="Quail M.A."/>
            <person name="Sanders M.J."/>
            <person name="van Tonder A."/>
            <person name="Ginger M.L."/>
            <person name="Field M.C."/>
            <person name="Barry J.D."/>
            <person name="Hertz-Fowler C."/>
            <person name="Berriman M."/>
        </authorList>
    </citation>
    <scope>NUCLEOTIDE SEQUENCE [LARGE SCALE GENOMIC DNA]</scope>
    <source>
        <strain evidence="28 29">IL3000</strain>
    </source>
</reference>
<evidence type="ECO:0000256" key="3">
    <source>
        <dbReference type="ARBA" id="ARBA00022448"/>
    </source>
</evidence>
<comment type="catalytic activity">
    <reaction evidence="12">
        <text>L-lysyl-L-alpha-amino acid(out) = L-lysyl-L-alpha-amino acid(in)</text>
        <dbReference type="Rhea" id="RHEA:79387"/>
        <dbReference type="ChEBI" id="CHEBI:229965"/>
    </reaction>
</comment>
<comment type="catalytic activity">
    <reaction evidence="20">
        <text>L-lysyl-glycine(out) = L-lysyl-glycine(in)</text>
        <dbReference type="Rhea" id="RHEA:79407"/>
        <dbReference type="ChEBI" id="CHEBI:191202"/>
    </reaction>
</comment>
<comment type="subcellular location">
    <subcellularLocation>
        <location evidence="1">Lysosome membrane</location>
        <topology evidence="1">Multi-pass membrane protein</topology>
    </subcellularLocation>
</comment>
<evidence type="ECO:0000256" key="4">
    <source>
        <dbReference type="ARBA" id="ARBA00022692"/>
    </source>
</evidence>
<comment type="catalytic activity">
    <reaction evidence="13">
        <text>L-alpha-aminoacyl-L-lysine(out) = L-alpha-aminoacyl-L-lysine(in)</text>
        <dbReference type="Rhea" id="RHEA:79383"/>
        <dbReference type="ChEBI" id="CHEBI:229966"/>
    </reaction>
</comment>
<evidence type="ECO:0000313" key="29">
    <source>
        <dbReference type="Proteomes" id="UP000000702"/>
    </source>
</evidence>
<keyword evidence="7" id="KW-0458">Lysosome</keyword>
<feature type="transmembrane region" description="Helical" evidence="26">
    <location>
        <begin position="167"/>
        <end position="191"/>
    </location>
</feature>
<feature type="transmembrane region" description="Helical" evidence="26">
    <location>
        <begin position="257"/>
        <end position="279"/>
    </location>
</feature>
<dbReference type="GO" id="GO:0022857">
    <property type="term" value="F:transmembrane transporter activity"/>
    <property type="evidence" value="ECO:0007669"/>
    <property type="project" value="InterPro"/>
</dbReference>
<evidence type="ECO:0000256" key="21">
    <source>
        <dbReference type="ARBA" id="ARBA00044985"/>
    </source>
</evidence>
<sequence length="509" mass="55188">MGGPQNDNASDSGSDVDPGVCQVLVEEIVELRWRVLVVTCFLTFGSYYVADFPGSIGTGGGKTIERYFRDHGKEYTQQMNQWLYSAYSWPNTVLSIFGGLLIDKFLGIRWAMLLFTGLVLLGSALFWLGVQVTNFWVLVAGRVILGIGSESLAVAQSAYVARWFSHARGVALAFGMTISFSRVGSSFNFMFSPKIAESFGVDYATLVGVFACCLSVAACLCLIAADFYAVRIGYIRPEPQTTEEGVMKMSDMCRLPLTFWALTFLCTFSYTALFPFIGIARNFFEVKYGYSGDVASQCISAYQLSAVIGSPLIGFIVDSVGSNSVWLLFSSVAIAGVHSLLITTMIPGRTIMILLGVVYSFLAAGLWPSIPLAVEKNIVGVSYGVMTALQNIGLALFPIALGKILDSFPRGEDGIIAMHSMESGKVVLSEGDTELPPLEAYQMAELLFIGSAAVAFISDVVLILADISGKGVLTASSCQRRKMKAEEEESLLNHSPDEENTLTYLTRES</sequence>
<keyword evidence="29" id="KW-1185">Reference proteome</keyword>
<comment type="catalytic activity">
    <reaction evidence="9">
        <text>L-histidyl-glycine(out) = L-histidyl-glycine(in)</text>
        <dbReference type="Rhea" id="RHEA:79395"/>
        <dbReference type="ChEBI" id="CHEBI:229957"/>
    </reaction>
</comment>
<reference evidence="29" key="1">
    <citation type="submission" date="2011-07" db="EMBL/GenBank/DDBJ databases">
        <title>Divergent evolution of antigenic variation in African trypanosomes.</title>
        <authorList>
            <person name="Jackson A.P."/>
            <person name="Berry A."/>
            <person name="Allison H.C."/>
            <person name="Burton P."/>
            <person name="Anderson J."/>
            <person name="Aslett M."/>
            <person name="Brown R."/>
            <person name="Corton N."/>
            <person name="Harris D."/>
            <person name="Hauser H."/>
            <person name="Gamble J."/>
            <person name="Gilderthorp R."/>
            <person name="McQuillan J."/>
            <person name="Quail M.A."/>
            <person name="Sanders M."/>
            <person name="Van Tonder A."/>
            <person name="Ginger M.L."/>
            <person name="Donelson J.E."/>
            <person name="Field M.C."/>
            <person name="Barry J.D."/>
            <person name="Berriman M."/>
            <person name="Hertz-Fowler C."/>
        </authorList>
    </citation>
    <scope>NUCLEOTIDE SEQUENCE [LARGE SCALE GENOMIC DNA]</scope>
    <source>
        <strain evidence="29">IL3000</strain>
    </source>
</reference>
<evidence type="ECO:0000256" key="22">
    <source>
        <dbReference type="ARBA" id="ARBA00045018"/>
    </source>
</evidence>
<dbReference type="GO" id="GO:0005765">
    <property type="term" value="C:lysosomal membrane"/>
    <property type="evidence" value="ECO:0007669"/>
    <property type="project" value="UniProtKB-SubCell"/>
</dbReference>
<comment type="subunit">
    <text evidence="24">Homodimer. Interacts with lysosomal protein GLMP (via lumenal domain); the interaction starts while both proteins are still in the endoplasmic reticulum and is required for stabilization of MFSD1 in lysosomes but has no direct effect on its targeting to lysosomes or transporter activity.</text>
</comment>
<evidence type="ECO:0000256" key="6">
    <source>
        <dbReference type="ARBA" id="ARBA00023136"/>
    </source>
</evidence>
<comment type="catalytic activity">
    <reaction evidence="11">
        <text>L-alpha-aminoacyl-L-histidine(out) = L-alpha-aminoacyl-L-histidine(in)</text>
        <dbReference type="Rhea" id="RHEA:79375"/>
        <dbReference type="ChEBI" id="CHEBI:229967"/>
    </reaction>
</comment>
<evidence type="ECO:0000256" key="2">
    <source>
        <dbReference type="ARBA" id="ARBA00008335"/>
    </source>
</evidence>
<comment type="catalytic activity">
    <reaction evidence="8">
        <text>L-lysyl-L-alanine(out) = L-lysyl-L-alanine(in)</text>
        <dbReference type="Rhea" id="RHEA:79399"/>
        <dbReference type="ChEBI" id="CHEBI:229954"/>
    </reaction>
</comment>
<comment type="catalytic activity">
    <reaction evidence="18">
        <text>L-histidyl-L-alpha-amino acid(out) = L-histidyl-L-alpha-amino acid(in)</text>
        <dbReference type="Rhea" id="RHEA:79379"/>
        <dbReference type="ChEBI" id="CHEBI:229964"/>
    </reaction>
</comment>
<feature type="transmembrane region" description="Helical" evidence="26">
    <location>
        <begin position="110"/>
        <end position="129"/>
    </location>
</feature>
<evidence type="ECO:0000256" key="1">
    <source>
        <dbReference type="ARBA" id="ARBA00004155"/>
    </source>
</evidence>
<evidence type="ECO:0000256" key="14">
    <source>
        <dbReference type="ARBA" id="ARBA00044898"/>
    </source>
</evidence>
<feature type="transmembrane region" description="Helical" evidence="26">
    <location>
        <begin position="299"/>
        <end position="317"/>
    </location>
</feature>
<feature type="transmembrane region" description="Helical" evidence="26">
    <location>
        <begin position="446"/>
        <end position="465"/>
    </location>
</feature>
<evidence type="ECO:0000256" key="12">
    <source>
        <dbReference type="ARBA" id="ARBA00044891"/>
    </source>
</evidence>
<keyword evidence="3" id="KW-0813">Transport</keyword>
<dbReference type="AlphaFoldDB" id="F9WEU0"/>
<feature type="transmembrane region" description="Helical" evidence="26">
    <location>
        <begin position="82"/>
        <end position="103"/>
    </location>
</feature>
<dbReference type="Proteomes" id="UP000000702">
    <property type="component" value="Unassembled WGS sequence"/>
</dbReference>
<comment type="catalytic activity">
    <reaction evidence="17">
        <text>L-arginyl-glycine(out) = L-arginyl-glycine(in)</text>
        <dbReference type="Rhea" id="RHEA:79391"/>
        <dbReference type="ChEBI" id="CHEBI:229955"/>
    </reaction>
</comment>
<dbReference type="OMA" id="WIMLAGR"/>
<evidence type="ECO:0000256" key="5">
    <source>
        <dbReference type="ARBA" id="ARBA00022989"/>
    </source>
</evidence>
<name>F9WEU0_TRYCI</name>
<feature type="transmembrane region" description="Helical" evidence="26">
    <location>
        <begin position="352"/>
        <end position="374"/>
    </location>
</feature>
<feature type="transmembrane region" description="Helical" evidence="26">
    <location>
        <begin position="324"/>
        <end position="346"/>
    </location>
</feature>
<dbReference type="Gene3D" id="1.20.1250.20">
    <property type="entry name" value="MFS general substrate transporter like domains"/>
    <property type="match status" value="2"/>
</dbReference>
<evidence type="ECO:0000313" key="28">
    <source>
        <dbReference type="EMBL" id="CCD15806.1"/>
    </source>
</evidence>
<feature type="domain" description="Major facilitator superfamily (MFS) profile" evidence="27">
    <location>
        <begin position="38"/>
        <end position="470"/>
    </location>
</feature>
<evidence type="ECO:0000256" key="13">
    <source>
        <dbReference type="ARBA" id="ARBA00044893"/>
    </source>
</evidence>
<accession>F9WEU0</accession>
<comment type="caution">
    <text evidence="28">The sequence shown here is derived from an EMBL/GenBank/DDBJ whole genome shotgun (WGS) entry which is preliminary data.</text>
</comment>
<comment type="catalytic activity">
    <reaction evidence="19">
        <text>L-alanyl-L-lysine(out) = L-alanyl-L-lysine(in)</text>
        <dbReference type="Rhea" id="RHEA:79415"/>
        <dbReference type="ChEBI" id="CHEBI:192470"/>
    </reaction>
</comment>
<dbReference type="PROSITE" id="PS50850">
    <property type="entry name" value="MFS"/>
    <property type="match status" value="1"/>
</dbReference>
<comment type="similarity">
    <text evidence="2">Belongs to the major facilitator superfamily.</text>
</comment>
<evidence type="ECO:0000256" key="9">
    <source>
        <dbReference type="ARBA" id="ARBA00044878"/>
    </source>
</evidence>